<dbReference type="SUPFAM" id="SSF74653">
    <property type="entry name" value="TolA/TonB C-terminal domain"/>
    <property type="match status" value="1"/>
</dbReference>
<dbReference type="RefSeq" id="WP_022393143.1">
    <property type="nucleotide sequence ID" value="NZ_QRZF01000005.1"/>
</dbReference>
<dbReference type="PANTHER" id="PTHR33446:SF2">
    <property type="entry name" value="PROTEIN TONB"/>
    <property type="match status" value="1"/>
</dbReference>
<protein>
    <recommendedName>
        <fullName evidence="2">TonB C-terminal domain-containing protein</fullName>
    </recommendedName>
</protein>
<name>A0A412YBL3_9BACE</name>
<dbReference type="EMBL" id="QRZF01000005">
    <property type="protein sequence ID" value="RGV54785.1"/>
    <property type="molecule type" value="Genomic_DNA"/>
</dbReference>
<dbReference type="InterPro" id="IPR037682">
    <property type="entry name" value="TonB_C"/>
</dbReference>
<organism evidence="3 4">
    <name type="scientific">Bacteroides intestinalis</name>
    <dbReference type="NCBI Taxonomy" id="329854"/>
    <lineage>
        <taxon>Bacteria</taxon>
        <taxon>Pseudomonadati</taxon>
        <taxon>Bacteroidota</taxon>
        <taxon>Bacteroidia</taxon>
        <taxon>Bacteroidales</taxon>
        <taxon>Bacteroidaceae</taxon>
        <taxon>Bacteroides</taxon>
    </lineage>
</organism>
<dbReference type="Proteomes" id="UP000283850">
    <property type="component" value="Unassembled WGS sequence"/>
</dbReference>
<accession>A0A412YBL3</accession>
<keyword evidence="1" id="KW-0732">Signal</keyword>
<evidence type="ECO:0000313" key="4">
    <source>
        <dbReference type="Proteomes" id="UP000283850"/>
    </source>
</evidence>
<feature type="domain" description="TonB C-terminal" evidence="2">
    <location>
        <begin position="267"/>
        <end position="333"/>
    </location>
</feature>
<dbReference type="GO" id="GO:0098797">
    <property type="term" value="C:plasma membrane protein complex"/>
    <property type="evidence" value="ECO:0007669"/>
    <property type="project" value="TreeGrafter"/>
</dbReference>
<feature type="signal peptide" evidence="1">
    <location>
        <begin position="1"/>
        <end position="21"/>
    </location>
</feature>
<dbReference type="AlphaFoldDB" id="A0A412YBL3"/>
<dbReference type="GO" id="GO:0055085">
    <property type="term" value="P:transmembrane transport"/>
    <property type="evidence" value="ECO:0007669"/>
    <property type="project" value="InterPro"/>
</dbReference>
<evidence type="ECO:0000256" key="1">
    <source>
        <dbReference type="SAM" id="SignalP"/>
    </source>
</evidence>
<feature type="chain" id="PRO_5019140803" description="TonB C-terminal domain-containing protein" evidence="1">
    <location>
        <begin position="22"/>
        <end position="347"/>
    </location>
</feature>
<dbReference type="GO" id="GO:0031992">
    <property type="term" value="F:energy transducer activity"/>
    <property type="evidence" value="ECO:0007669"/>
    <property type="project" value="TreeGrafter"/>
</dbReference>
<evidence type="ECO:0000313" key="3">
    <source>
        <dbReference type="EMBL" id="RGV54785.1"/>
    </source>
</evidence>
<sequence length="347" mass="39003">MKKQILFLVGLLSLMPLVLMGQNSTAGSGKLTPEQMTGSRAKGLYGNIRTVTDGDGMTMTFNKQGNITSKKWKDGSENVYSYTNQSQYSIDGHGSYKITFAENKRLETDIQEPECPEHYIFDNQGRLIESKYMMWPAMATEKYTYVGSEQLPSKMTLGHYDEMGTYLFTYIYEYIDVDTHGNWTKRKAAASLKTTEYVENGSDKVSTERKTLYETRTITYYPETANASASSTPAATGPSRYPAFVGGQTAMKKFFADNANPRKPAIATAGYGEVIVEFTVTENGEILNAKLKGRVSVSMDEEALRLVNMMPKWNSGLINGQPTRMNVQVGLRFFPKQEFRYIKTILH</sequence>
<dbReference type="Pfam" id="PF03544">
    <property type="entry name" value="TonB_C"/>
    <property type="match status" value="1"/>
</dbReference>
<dbReference type="Gene3D" id="3.30.1150.10">
    <property type="match status" value="1"/>
</dbReference>
<reference evidence="3 4" key="1">
    <citation type="submission" date="2018-08" db="EMBL/GenBank/DDBJ databases">
        <title>A genome reference for cultivated species of the human gut microbiota.</title>
        <authorList>
            <person name="Zou Y."/>
            <person name="Xue W."/>
            <person name="Luo G."/>
        </authorList>
    </citation>
    <scope>NUCLEOTIDE SEQUENCE [LARGE SCALE GENOMIC DNA]</scope>
    <source>
        <strain evidence="3 4">AF14-32</strain>
    </source>
</reference>
<dbReference type="PANTHER" id="PTHR33446">
    <property type="entry name" value="PROTEIN TONB-RELATED"/>
    <property type="match status" value="1"/>
</dbReference>
<proteinExistence type="predicted"/>
<comment type="caution">
    <text evidence="3">The sequence shown here is derived from an EMBL/GenBank/DDBJ whole genome shotgun (WGS) entry which is preliminary data.</text>
</comment>
<evidence type="ECO:0000259" key="2">
    <source>
        <dbReference type="Pfam" id="PF03544"/>
    </source>
</evidence>
<gene>
    <name evidence="3" type="ORF">DWW10_09800</name>
</gene>
<dbReference type="InterPro" id="IPR051045">
    <property type="entry name" value="TonB-dependent_transducer"/>
</dbReference>